<dbReference type="Proteomes" id="UP000029430">
    <property type="component" value="Unassembled WGS sequence"/>
</dbReference>
<keyword evidence="2" id="KW-1185">Reference proteome</keyword>
<dbReference type="EMBL" id="JPPS01000010">
    <property type="protein sequence ID" value="KGA43658.1"/>
    <property type="molecule type" value="Genomic_DNA"/>
</dbReference>
<reference evidence="1 2" key="1">
    <citation type="submission" date="2014-07" db="EMBL/GenBank/DDBJ databases">
        <authorList>
            <person name="Bishop-Lilly K.A."/>
            <person name="Broomall S.M."/>
            <person name="Chain P.S."/>
            <person name="Chertkov O."/>
            <person name="Coyne S.R."/>
            <person name="Daligault H.E."/>
            <person name="Davenport K.W."/>
            <person name="Erkkila T."/>
            <person name="Frey K.G."/>
            <person name="Gibbons H.S."/>
            <person name="Gu W."/>
            <person name="Jaissle J."/>
            <person name="Johnson S.L."/>
            <person name="Koroleva G.I."/>
            <person name="Ladner J.T."/>
            <person name="Lo C.-C."/>
            <person name="Minogue T.D."/>
            <person name="Munk C."/>
            <person name="Palacios G.F."/>
            <person name="Redden C.L."/>
            <person name="Rosenzweig C.N."/>
            <person name="Scholz M.B."/>
            <person name="Teshima H."/>
            <person name="Xu Y."/>
        </authorList>
    </citation>
    <scope>NUCLEOTIDE SEQUENCE [LARGE SCALE GENOMIC DNA]</scope>
    <source>
        <strain evidence="1 2">ATCC 33641</strain>
    </source>
</reference>
<organism evidence="1 2">
    <name type="scientific">Yersinia frederiksenii ATCC 33641</name>
    <dbReference type="NCBI Taxonomy" id="349966"/>
    <lineage>
        <taxon>Bacteria</taxon>
        <taxon>Pseudomonadati</taxon>
        <taxon>Pseudomonadota</taxon>
        <taxon>Gammaproteobacteria</taxon>
        <taxon>Enterobacterales</taxon>
        <taxon>Yersiniaceae</taxon>
        <taxon>Yersinia</taxon>
    </lineage>
</organism>
<gene>
    <name evidence="1" type="ORF">DJ58_4278</name>
</gene>
<name>A0ABR4VWV2_YERFR</name>
<evidence type="ECO:0000313" key="1">
    <source>
        <dbReference type="EMBL" id="KGA43658.1"/>
    </source>
</evidence>
<accession>A0ABR4VWV2</accession>
<evidence type="ECO:0000313" key="2">
    <source>
        <dbReference type="Proteomes" id="UP000029430"/>
    </source>
</evidence>
<proteinExistence type="predicted"/>
<comment type="caution">
    <text evidence="1">The sequence shown here is derived from an EMBL/GenBank/DDBJ whole genome shotgun (WGS) entry which is preliminary data.</text>
</comment>
<sequence length="165" mass="17611">MFHGDPIQGGAKVFGVVDPVGLDKRLEYSVFALILFGIAIHKGFYPQTGLDIAIAFARDICAIGFFMLISFDTHPGDLGFRLDKIRGVFRGILTDFKSIATFHRGGDPFRFVLFSRQTLTIDSVIEPAVLRPAVHIQAGFIGAIGIPGAIDAGAVAVHRGAGAVA</sequence>
<protein>
    <submittedName>
        <fullName evidence="1">Uncharacterized protein</fullName>
    </submittedName>
</protein>